<dbReference type="FunFam" id="1.10.10.10:FF:000001">
    <property type="entry name" value="LysR family transcriptional regulator"/>
    <property type="match status" value="1"/>
</dbReference>
<dbReference type="STRING" id="1194083.BN12_460009"/>
<comment type="caution">
    <text evidence="6">The sequence shown here is derived from an EMBL/GenBank/DDBJ whole genome shotgun (WGS) entry which is preliminary data.</text>
</comment>
<keyword evidence="2" id="KW-0805">Transcription regulation</keyword>
<accession>A0A077M651</accession>
<evidence type="ECO:0000256" key="3">
    <source>
        <dbReference type="ARBA" id="ARBA00023125"/>
    </source>
</evidence>
<organism evidence="6 7">
    <name type="scientific">Nostocoides japonicum T1-X7</name>
    <dbReference type="NCBI Taxonomy" id="1194083"/>
    <lineage>
        <taxon>Bacteria</taxon>
        <taxon>Bacillati</taxon>
        <taxon>Actinomycetota</taxon>
        <taxon>Actinomycetes</taxon>
        <taxon>Micrococcales</taxon>
        <taxon>Intrasporangiaceae</taxon>
        <taxon>Nostocoides</taxon>
    </lineage>
</organism>
<dbReference type="InterPro" id="IPR050950">
    <property type="entry name" value="HTH-type_LysR_regulators"/>
</dbReference>
<keyword evidence="3" id="KW-0238">DNA-binding</keyword>
<dbReference type="AlphaFoldDB" id="A0A077M651"/>
<dbReference type="Gene3D" id="3.40.190.290">
    <property type="match status" value="1"/>
</dbReference>
<dbReference type="PANTHER" id="PTHR30419">
    <property type="entry name" value="HTH-TYPE TRANSCRIPTIONAL REGULATOR YBHD"/>
    <property type="match status" value="1"/>
</dbReference>
<reference evidence="6 7" key="1">
    <citation type="journal article" date="2013" name="ISME J.">
        <title>A metabolic model for members of the genus Tetrasphaera involved in enhanced biological phosphorus removal.</title>
        <authorList>
            <person name="Kristiansen R."/>
            <person name="Nguyen H.T.T."/>
            <person name="Saunders A.M."/>
            <person name="Nielsen J.L."/>
            <person name="Wimmer R."/>
            <person name="Le V.Q."/>
            <person name="McIlroy S.J."/>
            <person name="Petrovski S."/>
            <person name="Seviour R.J."/>
            <person name="Calteau A."/>
            <person name="Nielsen K.L."/>
            <person name="Nielsen P.H."/>
        </authorList>
    </citation>
    <scope>NUCLEOTIDE SEQUENCE [LARGE SCALE GENOMIC DNA]</scope>
    <source>
        <strain evidence="6 7">T1-X7</strain>
    </source>
</reference>
<dbReference type="PROSITE" id="PS50931">
    <property type="entry name" value="HTH_LYSR"/>
    <property type="match status" value="1"/>
</dbReference>
<evidence type="ECO:0000256" key="4">
    <source>
        <dbReference type="ARBA" id="ARBA00023163"/>
    </source>
</evidence>
<dbReference type="GO" id="GO:0003700">
    <property type="term" value="F:DNA-binding transcription factor activity"/>
    <property type="evidence" value="ECO:0007669"/>
    <property type="project" value="InterPro"/>
</dbReference>
<keyword evidence="4" id="KW-0804">Transcription</keyword>
<dbReference type="Gene3D" id="1.10.10.10">
    <property type="entry name" value="Winged helix-like DNA-binding domain superfamily/Winged helix DNA-binding domain"/>
    <property type="match status" value="1"/>
</dbReference>
<evidence type="ECO:0000313" key="7">
    <source>
        <dbReference type="Proteomes" id="UP000035721"/>
    </source>
</evidence>
<dbReference type="InterPro" id="IPR036390">
    <property type="entry name" value="WH_DNA-bd_sf"/>
</dbReference>
<dbReference type="InterPro" id="IPR000847">
    <property type="entry name" value="LysR_HTH_N"/>
</dbReference>
<dbReference type="GO" id="GO:0003677">
    <property type="term" value="F:DNA binding"/>
    <property type="evidence" value="ECO:0007669"/>
    <property type="project" value="UniProtKB-KW"/>
</dbReference>
<dbReference type="InterPro" id="IPR036388">
    <property type="entry name" value="WH-like_DNA-bd_sf"/>
</dbReference>
<dbReference type="SUPFAM" id="SSF53850">
    <property type="entry name" value="Periplasmic binding protein-like II"/>
    <property type="match status" value="1"/>
</dbReference>
<dbReference type="Pfam" id="PF03466">
    <property type="entry name" value="LysR_substrate"/>
    <property type="match status" value="1"/>
</dbReference>
<comment type="similarity">
    <text evidence="1">Belongs to the LysR transcriptional regulatory family.</text>
</comment>
<gene>
    <name evidence="6" type="ORF">BN12_460009</name>
</gene>
<proteinExistence type="inferred from homology"/>
<evidence type="ECO:0000256" key="1">
    <source>
        <dbReference type="ARBA" id="ARBA00009437"/>
    </source>
</evidence>
<dbReference type="RefSeq" id="WP_048551425.1">
    <property type="nucleotide sequence ID" value="NZ_HF570958.1"/>
</dbReference>
<evidence type="ECO:0000313" key="6">
    <source>
        <dbReference type="EMBL" id="CCH79520.1"/>
    </source>
</evidence>
<dbReference type="EMBL" id="CAJB01000377">
    <property type="protein sequence ID" value="CCH79520.1"/>
    <property type="molecule type" value="Genomic_DNA"/>
</dbReference>
<sequence>MVTLHQFRCFLATVEHGSFTRAAESLGLAQPSLSQQIHLLERGLSTTLFHRVGRGVVATEAAMALVPHAQEALDAVDRGSRAVADVDYAVTGIIRFGLFGAAHLYLAAQLVADVRQRFPSARLALVGQNSTEVIEAVRRGQLEAALVALPVDDQALRIVPVARDEIVYVSADPDRARQAVSAATLAAAPLVLSEVTWGDNDYTRQQLKRRVQDAGGSLQPVVEVENVETALEVAALGLADAITARSIVGRQQRLLRTPLFSAPLRPRLFDQFAIVHRRGAALSRPARAVVELATARMREAVGE</sequence>
<dbReference type="Pfam" id="PF00126">
    <property type="entry name" value="HTH_1"/>
    <property type="match status" value="1"/>
</dbReference>
<protein>
    <submittedName>
        <fullName evidence="6">Transcriptional regulator, LysR family</fullName>
    </submittedName>
</protein>
<evidence type="ECO:0000256" key="2">
    <source>
        <dbReference type="ARBA" id="ARBA00023015"/>
    </source>
</evidence>
<dbReference type="SUPFAM" id="SSF46785">
    <property type="entry name" value="Winged helix' DNA-binding domain"/>
    <property type="match status" value="1"/>
</dbReference>
<name>A0A077M651_9MICO</name>
<dbReference type="InterPro" id="IPR005119">
    <property type="entry name" value="LysR_subst-bd"/>
</dbReference>
<dbReference type="PRINTS" id="PR00039">
    <property type="entry name" value="HTHLYSR"/>
</dbReference>
<evidence type="ECO:0000259" key="5">
    <source>
        <dbReference type="PROSITE" id="PS50931"/>
    </source>
</evidence>
<dbReference type="CDD" id="cd05466">
    <property type="entry name" value="PBP2_LTTR_substrate"/>
    <property type="match status" value="1"/>
</dbReference>
<dbReference type="Proteomes" id="UP000035721">
    <property type="component" value="Unassembled WGS sequence"/>
</dbReference>
<feature type="domain" description="HTH lysR-type" evidence="5">
    <location>
        <begin position="2"/>
        <end position="59"/>
    </location>
</feature>
<keyword evidence="7" id="KW-1185">Reference proteome</keyword>
<dbReference type="GO" id="GO:0005829">
    <property type="term" value="C:cytosol"/>
    <property type="evidence" value="ECO:0007669"/>
    <property type="project" value="TreeGrafter"/>
</dbReference>